<accession>A0A0D0DUM1</accession>
<reference evidence="6" key="2">
    <citation type="submission" date="2015-01" db="EMBL/GenBank/DDBJ databases">
        <title>Evolutionary Origins and Diversification of the Mycorrhizal Mutualists.</title>
        <authorList>
            <consortium name="DOE Joint Genome Institute"/>
            <consortium name="Mycorrhizal Genomics Consortium"/>
            <person name="Kohler A."/>
            <person name="Kuo A."/>
            <person name="Nagy L.G."/>
            <person name="Floudas D."/>
            <person name="Copeland A."/>
            <person name="Barry K.W."/>
            <person name="Cichocki N."/>
            <person name="Veneault-Fourrey C."/>
            <person name="LaButti K."/>
            <person name="Lindquist E.A."/>
            <person name="Lipzen A."/>
            <person name="Lundell T."/>
            <person name="Morin E."/>
            <person name="Murat C."/>
            <person name="Riley R."/>
            <person name="Ohm R."/>
            <person name="Sun H."/>
            <person name="Tunlid A."/>
            <person name="Henrissat B."/>
            <person name="Grigoriev I.V."/>
            <person name="Hibbett D.S."/>
            <person name="Martin F."/>
        </authorList>
    </citation>
    <scope>NUCLEOTIDE SEQUENCE [LARGE SCALE GENOMIC DNA]</scope>
    <source>
        <strain evidence="6">Ve08.2h10</strain>
    </source>
</reference>
<keyword evidence="6" id="KW-1185">Reference proteome</keyword>
<dbReference type="InterPro" id="IPR000898">
    <property type="entry name" value="Indolamine_dOase"/>
</dbReference>
<dbReference type="Pfam" id="PF01231">
    <property type="entry name" value="IDO"/>
    <property type="match status" value="1"/>
</dbReference>
<dbReference type="InterPro" id="IPR037217">
    <property type="entry name" value="Trp/Indoleamine_2_3_dOase-like"/>
</dbReference>
<name>A0A0D0DUM1_9AGAM</name>
<dbReference type="SUPFAM" id="SSF140959">
    <property type="entry name" value="Indolic compounds 2,3-dioxygenase-like"/>
    <property type="match status" value="1"/>
</dbReference>
<dbReference type="PANTHER" id="PTHR28657:SF5">
    <property type="entry name" value="INDOLEAMINE 2,3-DIOXYGENASE"/>
    <property type="match status" value="1"/>
</dbReference>
<dbReference type="GO" id="GO:0046872">
    <property type="term" value="F:metal ion binding"/>
    <property type="evidence" value="ECO:0007669"/>
    <property type="project" value="UniProtKB-KW"/>
</dbReference>
<evidence type="ECO:0000256" key="4">
    <source>
        <dbReference type="PIRSR" id="PIRSR600898-1"/>
    </source>
</evidence>
<dbReference type="Gene3D" id="1.20.58.480">
    <property type="match status" value="1"/>
</dbReference>
<reference evidence="5 6" key="1">
    <citation type="submission" date="2014-04" db="EMBL/GenBank/DDBJ databases">
        <authorList>
            <consortium name="DOE Joint Genome Institute"/>
            <person name="Kuo A."/>
            <person name="Kohler A."/>
            <person name="Jargeat P."/>
            <person name="Nagy L.G."/>
            <person name="Floudas D."/>
            <person name="Copeland A."/>
            <person name="Barry K.W."/>
            <person name="Cichocki N."/>
            <person name="Veneault-Fourrey C."/>
            <person name="LaButti K."/>
            <person name="Lindquist E.A."/>
            <person name="Lipzen A."/>
            <person name="Lundell T."/>
            <person name="Morin E."/>
            <person name="Murat C."/>
            <person name="Sun H."/>
            <person name="Tunlid A."/>
            <person name="Henrissat B."/>
            <person name="Grigoriev I.V."/>
            <person name="Hibbett D.S."/>
            <person name="Martin F."/>
            <person name="Nordberg H.P."/>
            <person name="Cantor M.N."/>
            <person name="Hua S.X."/>
        </authorList>
    </citation>
    <scope>NUCLEOTIDE SEQUENCE [LARGE SCALE GENOMIC DNA]</scope>
    <source>
        <strain evidence="5 6">Ve08.2h10</strain>
    </source>
</reference>
<dbReference type="STRING" id="930991.A0A0D0DUM1"/>
<evidence type="ECO:0000256" key="2">
    <source>
        <dbReference type="ARBA" id="ARBA00022723"/>
    </source>
</evidence>
<evidence type="ECO:0000256" key="3">
    <source>
        <dbReference type="ARBA" id="ARBA00023004"/>
    </source>
</evidence>
<dbReference type="AlphaFoldDB" id="A0A0D0DUM1"/>
<dbReference type="InParanoid" id="A0A0D0DUM1"/>
<evidence type="ECO:0000256" key="1">
    <source>
        <dbReference type="ARBA" id="ARBA00007119"/>
    </source>
</evidence>
<dbReference type="HOGENOM" id="CLU_010089_2_0_1"/>
<proteinExistence type="inferred from homology"/>
<keyword evidence="2 4" id="KW-0479">Metal-binding</keyword>
<evidence type="ECO:0008006" key="7">
    <source>
        <dbReference type="Google" id="ProtNLM"/>
    </source>
</evidence>
<dbReference type="GO" id="GO:0019441">
    <property type="term" value="P:L-tryptophan catabolic process to kynurenine"/>
    <property type="evidence" value="ECO:0007669"/>
    <property type="project" value="InterPro"/>
</dbReference>
<gene>
    <name evidence="5" type="ORF">PAXRUDRAFT_824260</name>
</gene>
<dbReference type="GO" id="GO:0005737">
    <property type="term" value="C:cytoplasm"/>
    <property type="evidence" value="ECO:0007669"/>
    <property type="project" value="TreeGrafter"/>
</dbReference>
<keyword evidence="4" id="KW-0349">Heme</keyword>
<sequence length="476" mass="53186">MHLIDLLPSPSQLFNDALWVLQSLQASRRVSLVAHPTPTPTPANFDVNLQTNTGFFPLKPLAKLQGPFSSWEHALSQAQGMLKLGEDLFGDASEGRAEGELWRQQIRSLPLLTTEDLHQDPQLLRRAHKVLAFLVHFYVHSIPPDTTTGPTIVPRSLVAPLMSVSHALRIAPVLTFADTVLWNWELIDPELPVTIENMRFGQELFSGTEDERNFYLSSARTEMIGVEMLHIINEYHNLPSVTDLSSVCKINRLLSRLTSVIQELEASVQSVRQIVDPHMFYWEVRPWFNGSASSASAPAWIYEGVSDTSALDLSGPSAGQSSVVHALDLFLDIDHKLQQRRYPAPSDVNKRADHGFMERMRRYMPGKHRDYLAYIAGSPRAVREVAQNTPAIREAYNIAVTALKKLRDSHMRIACLYVINMARTTKPPVGCPMFAMAQRMERAASRSGPVTGTGGNELSLLLKAGRDATQRALLRN</sequence>
<dbReference type="Proteomes" id="UP000054538">
    <property type="component" value="Unassembled WGS sequence"/>
</dbReference>
<evidence type="ECO:0000313" key="5">
    <source>
        <dbReference type="EMBL" id="KIK98078.1"/>
    </source>
</evidence>
<evidence type="ECO:0000313" key="6">
    <source>
        <dbReference type="Proteomes" id="UP000054538"/>
    </source>
</evidence>
<dbReference type="GO" id="GO:0020037">
    <property type="term" value="F:heme binding"/>
    <property type="evidence" value="ECO:0007669"/>
    <property type="project" value="InterPro"/>
</dbReference>
<keyword evidence="3 4" id="KW-0408">Iron</keyword>
<dbReference type="PANTHER" id="PTHR28657">
    <property type="entry name" value="INDOLEAMINE 2,3-DIOXYGENASE"/>
    <property type="match status" value="1"/>
</dbReference>
<feature type="binding site" description="proximal binding residue" evidence="4">
    <location>
        <position position="410"/>
    </location>
    <ligand>
        <name>heme b</name>
        <dbReference type="ChEBI" id="CHEBI:60344"/>
    </ligand>
    <ligandPart>
        <name>Fe</name>
        <dbReference type="ChEBI" id="CHEBI:18248"/>
    </ligandPart>
</feature>
<dbReference type="GO" id="GO:0033754">
    <property type="term" value="F:indoleamine 2,3-dioxygenase activity"/>
    <property type="evidence" value="ECO:0007669"/>
    <property type="project" value="TreeGrafter"/>
</dbReference>
<protein>
    <recommendedName>
        <fullName evidence="7">Indoleamine 2,3-dioxygenase</fullName>
    </recommendedName>
</protein>
<dbReference type="OrthoDB" id="540174at2759"/>
<dbReference type="GO" id="GO:0034354">
    <property type="term" value="P:'de novo' NAD+ biosynthetic process from L-tryptophan"/>
    <property type="evidence" value="ECO:0007669"/>
    <property type="project" value="TreeGrafter"/>
</dbReference>
<organism evidence="5 6">
    <name type="scientific">Paxillus rubicundulus Ve08.2h10</name>
    <dbReference type="NCBI Taxonomy" id="930991"/>
    <lineage>
        <taxon>Eukaryota</taxon>
        <taxon>Fungi</taxon>
        <taxon>Dikarya</taxon>
        <taxon>Basidiomycota</taxon>
        <taxon>Agaricomycotina</taxon>
        <taxon>Agaricomycetes</taxon>
        <taxon>Agaricomycetidae</taxon>
        <taxon>Boletales</taxon>
        <taxon>Paxilineae</taxon>
        <taxon>Paxillaceae</taxon>
        <taxon>Paxillus</taxon>
    </lineage>
</organism>
<comment type="similarity">
    <text evidence="1">Belongs to the indoleamine 2,3-dioxygenase family.</text>
</comment>
<dbReference type="EMBL" id="KN824907">
    <property type="protein sequence ID" value="KIK98078.1"/>
    <property type="molecule type" value="Genomic_DNA"/>
</dbReference>